<dbReference type="VEuPathDB" id="FungiDB:FUN_014083"/>
<evidence type="ECO:0000259" key="3">
    <source>
        <dbReference type="Pfam" id="PF00013"/>
    </source>
</evidence>
<dbReference type="InterPro" id="IPR004088">
    <property type="entry name" value="KH_dom_type_1"/>
</dbReference>
<dbReference type="Gene3D" id="3.30.1370.10">
    <property type="entry name" value="K Homology domain, type 1"/>
    <property type="match status" value="1"/>
</dbReference>
<organism evidence="4 5">
    <name type="scientific">Rhizophagus irregularis</name>
    <dbReference type="NCBI Taxonomy" id="588596"/>
    <lineage>
        <taxon>Eukaryota</taxon>
        <taxon>Fungi</taxon>
        <taxon>Fungi incertae sedis</taxon>
        <taxon>Mucoromycota</taxon>
        <taxon>Glomeromycotina</taxon>
        <taxon>Glomeromycetes</taxon>
        <taxon>Glomerales</taxon>
        <taxon>Glomeraceae</taxon>
        <taxon>Rhizophagus</taxon>
    </lineage>
</organism>
<sequence length="235" mass="27285">MGMGKERQRCGKGKGKEGKGKSEGGKEGKKRGKGKVREWKERGRKGGERRGKGKEPGRKGKGRKERGNKFFTKMQNSIRRSTISTTMEIPKHVVIGKLIGRRGRIIKPIEKATGTHILIITEENLRQIEFRINKDDKDKNENISPWERINEAICQIDKLIEDIEMRNRRKDIEKEGKNSRIQDNRNQQHATQRNHKNNDPKEKRKRPKRRVPHTTQNEKIKSLDSCNSPAQQKNK</sequence>
<dbReference type="SUPFAM" id="SSF54791">
    <property type="entry name" value="Eukaryotic type KH-domain (KH-domain type I)"/>
    <property type="match status" value="1"/>
</dbReference>
<dbReference type="VEuPathDB" id="FungiDB:RhiirA1_523668"/>
<dbReference type="Proteomes" id="UP000234323">
    <property type="component" value="Unassembled WGS sequence"/>
</dbReference>
<evidence type="ECO:0000256" key="2">
    <source>
        <dbReference type="SAM" id="MobiDB-lite"/>
    </source>
</evidence>
<feature type="compositionally biased region" description="Basic and acidic residues" evidence="2">
    <location>
        <begin position="1"/>
        <end position="27"/>
    </location>
</feature>
<feature type="region of interest" description="Disordered" evidence="2">
    <location>
        <begin position="172"/>
        <end position="235"/>
    </location>
</feature>
<accession>A0A2I1H5N3</accession>
<evidence type="ECO:0000256" key="1">
    <source>
        <dbReference type="PROSITE-ProRule" id="PRU00117"/>
    </source>
</evidence>
<name>A0A2I1H5N3_9GLOM</name>
<dbReference type="PROSITE" id="PS50084">
    <property type="entry name" value="KH_TYPE_1"/>
    <property type="match status" value="1"/>
</dbReference>
<dbReference type="Pfam" id="PF00013">
    <property type="entry name" value="KH_1"/>
    <property type="match status" value="1"/>
</dbReference>
<dbReference type="InterPro" id="IPR036612">
    <property type="entry name" value="KH_dom_type_1_sf"/>
</dbReference>
<keyword evidence="5" id="KW-1185">Reference proteome</keyword>
<comment type="caution">
    <text evidence="4">The sequence shown here is derived from an EMBL/GenBank/DDBJ whole genome shotgun (WGS) entry which is preliminary data.</text>
</comment>
<dbReference type="EMBL" id="LLXI01001550">
    <property type="protein sequence ID" value="PKY54185.1"/>
    <property type="molecule type" value="Genomic_DNA"/>
</dbReference>
<protein>
    <recommendedName>
        <fullName evidence="3">K Homology domain-containing protein</fullName>
    </recommendedName>
</protein>
<gene>
    <name evidence="4" type="ORF">RhiirA4_500834</name>
</gene>
<feature type="domain" description="K Homology" evidence="3">
    <location>
        <begin position="85"/>
        <end position="125"/>
    </location>
</feature>
<evidence type="ECO:0000313" key="4">
    <source>
        <dbReference type="EMBL" id="PKY54185.1"/>
    </source>
</evidence>
<keyword evidence="1" id="KW-0694">RNA-binding</keyword>
<dbReference type="GO" id="GO:0003723">
    <property type="term" value="F:RNA binding"/>
    <property type="evidence" value="ECO:0007669"/>
    <property type="project" value="UniProtKB-UniRule"/>
</dbReference>
<feature type="compositionally biased region" description="Basic residues" evidence="2">
    <location>
        <begin position="203"/>
        <end position="212"/>
    </location>
</feature>
<evidence type="ECO:0000313" key="5">
    <source>
        <dbReference type="Proteomes" id="UP000234323"/>
    </source>
</evidence>
<feature type="region of interest" description="Disordered" evidence="2">
    <location>
        <begin position="1"/>
        <end position="68"/>
    </location>
</feature>
<feature type="compositionally biased region" description="Basic and acidic residues" evidence="2">
    <location>
        <begin position="35"/>
        <end position="58"/>
    </location>
</feature>
<dbReference type="VEuPathDB" id="FungiDB:RhiirFUN_017002"/>
<feature type="compositionally biased region" description="Basic and acidic residues" evidence="2">
    <location>
        <begin position="172"/>
        <end position="183"/>
    </location>
</feature>
<feature type="compositionally biased region" description="Polar residues" evidence="2">
    <location>
        <begin position="224"/>
        <end position="235"/>
    </location>
</feature>
<reference evidence="4 5" key="1">
    <citation type="submission" date="2015-10" db="EMBL/GenBank/DDBJ databases">
        <title>Genome analyses suggest a sexual origin of heterokaryosis in a supposedly ancient asexual fungus.</title>
        <authorList>
            <person name="Ropars J."/>
            <person name="Sedzielewska K."/>
            <person name="Noel J."/>
            <person name="Charron P."/>
            <person name="Farinelli L."/>
            <person name="Marton T."/>
            <person name="Kruger M."/>
            <person name="Pelin A."/>
            <person name="Brachmann A."/>
            <person name="Corradi N."/>
        </authorList>
    </citation>
    <scope>NUCLEOTIDE SEQUENCE [LARGE SCALE GENOMIC DNA]</scope>
    <source>
        <strain evidence="4 5">A4</strain>
    </source>
</reference>
<proteinExistence type="predicted"/>
<dbReference type="AlphaFoldDB" id="A0A2I1H5N3"/>